<sequence>MHHSQQMDVIKISFFFIVFLQSVPYPIRGAEICPIYQWCTKDEPTVRFPFTLKGRGSEVCGSPGYELSCNEMNKTVLELPFSGKFFVRNVYSFMQKIEIYDPDNCLPKRILKLNLSGTPYQLGSSYRRYSFLNCSSSIDSLLNITKLIHISCLSSSTHTVIATNVSIANIAPFNTSCVLISDVPVSISPVEDDGSFDLNENFFLTWPWLQLPPYLTRPPKRGKRRTILLSTLLSIFIGIPLLTIFLCFCWPPIINWYKCLRARRARMRVTTYSGPSPVRPLPAVTPRPPVVRTGLSDSTIQSYPQVILGESGRLPNPNDTTCAICIADFQAKDTLKSMPTCNHCFHADCLEQWLRVNATCPVCRKSPLH</sequence>
<evidence type="ECO:0000256" key="15">
    <source>
        <dbReference type="PROSITE-ProRule" id="PRU00175"/>
    </source>
</evidence>
<reference evidence="19" key="1">
    <citation type="submission" date="2022-04" db="EMBL/GenBank/DDBJ databases">
        <title>A functionally conserved STORR gene fusion in Papaver species that diverged 16.8 million years ago.</title>
        <authorList>
            <person name="Catania T."/>
        </authorList>
    </citation>
    <scope>NUCLEOTIDE SEQUENCE</scope>
    <source>
        <strain evidence="19">S-188037</strain>
    </source>
</reference>
<evidence type="ECO:0000256" key="13">
    <source>
        <dbReference type="ARBA" id="ARBA00023136"/>
    </source>
</evidence>
<evidence type="ECO:0000256" key="4">
    <source>
        <dbReference type="ARBA" id="ARBA00012483"/>
    </source>
</evidence>
<evidence type="ECO:0000256" key="6">
    <source>
        <dbReference type="ARBA" id="ARBA00022692"/>
    </source>
</evidence>
<proteinExistence type="inferred from homology"/>
<evidence type="ECO:0000256" key="2">
    <source>
        <dbReference type="ARBA" id="ARBA00004167"/>
    </source>
</evidence>
<dbReference type="PROSITE" id="PS50089">
    <property type="entry name" value="ZF_RING_2"/>
    <property type="match status" value="1"/>
</dbReference>
<evidence type="ECO:0000256" key="14">
    <source>
        <dbReference type="ARBA" id="ARBA00024209"/>
    </source>
</evidence>
<feature type="transmembrane region" description="Helical" evidence="16">
    <location>
        <begin position="227"/>
        <end position="257"/>
    </location>
</feature>
<keyword evidence="6 16" id="KW-0812">Transmembrane</keyword>
<evidence type="ECO:0000256" key="1">
    <source>
        <dbReference type="ARBA" id="ARBA00000900"/>
    </source>
</evidence>
<dbReference type="Gene3D" id="3.30.40.10">
    <property type="entry name" value="Zinc/RING finger domain, C3HC4 (zinc finger)"/>
    <property type="match status" value="1"/>
</dbReference>
<evidence type="ECO:0000313" key="19">
    <source>
        <dbReference type="EMBL" id="KAI3886800.1"/>
    </source>
</evidence>
<keyword evidence="8 17" id="KW-0732">Signal</keyword>
<name>A0AAD4SB31_9MAGN</name>
<keyword evidence="9 15" id="KW-0863">Zinc-finger</keyword>
<dbReference type="GO" id="GO:0008270">
    <property type="term" value="F:zinc ion binding"/>
    <property type="evidence" value="ECO:0007669"/>
    <property type="project" value="UniProtKB-KW"/>
</dbReference>
<evidence type="ECO:0000256" key="8">
    <source>
        <dbReference type="ARBA" id="ARBA00022729"/>
    </source>
</evidence>
<dbReference type="GO" id="GO:0061630">
    <property type="term" value="F:ubiquitin protein ligase activity"/>
    <property type="evidence" value="ECO:0007669"/>
    <property type="project" value="UniProtKB-EC"/>
</dbReference>
<gene>
    <name evidence="19" type="ORF">MKW98_017152</name>
</gene>
<keyword evidence="10" id="KW-0833">Ubl conjugation pathway</keyword>
<dbReference type="GO" id="GO:0016020">
    <property type="term" value="C:membrane"/>
    <property type="evidence" value="ECO:0007669"/>
    <property type="project" value="UniProtKB-SubCell"/>
</dbReference>
<keyword evidence="5" id="KW-0808">Transferase</keyword>
<feature type="signal peptide" evidence="17">
    <location>
        <begin position="1"/>
        <end position="29"/>
    </location>
</feature>
<dbReference type="AlphaFoldDB" id="A0AAD4SB31"/>
<dbReference type="EC" id="2.3.2.27" evidence="4"/>
<feature type="domain" description="RING-type" evidence="18">
    <location>
        <begin position="322"/>
        <end position="364"/>
    </location>
</feature>
<organism evidence="19 20">
    <name type="scientific">Papaver atlanticum</name>
    <dbReference type="NCBI Taxonomy" id="357466"/>
    <lineage>
        <taxon>Eukaryota</taxon>
        <taxon>Viridiplantae</taxon>
        <taxon>Streptophyta</taxon>
        <taxon>Embryophyta</taxon>
        <taxon>Tracheophyta</taxon>
        <taxon>Spermatophyta</taxon>
        <taxon>Magnoliopsida</taxon>
        <taxon>Ranunculales</taxon>
        <taxon>Papaveraceae</taxon>
        <taxon>Papaveroideae</taxon>
        <taxon>Papaver</taxon>
    </lineage>
</organism>
<dbReference type="SMART" id="SM00184">
    <property type="entry name" value="RING"/>
    <property type="match status" value="1"/>
</dbReference>
<protein>
    <recommendedName>
        <fullName evidence="4">RING-type E3 ubiquitin transferase</fullName>
        <ecNumber evidence="4">2.3.2.27</ecNumber>
    </recommendedName>
</protein>
<keyword evidence="11" id="KW-0862">Zinc</keyword>
<keyword evidence="13 16" id="KW-0472">Membrane</keyword>
<feature type="chain" id="PRO_5042269400" description="RING-type E3 ubiquitin transferase" evidence="17">
    <location>
        <begin position="30"/>
        <end position="369"/>
    </location>
</feature>
<keyword evidence="12 16" id="KW-1133">Transmembrane helix</keyword>
<evidence type="ECO:0000259" key="18">
    <source>
        <dbReference type="PROSITE" id="PS50089"/>
    </source>
</evidence>
<evidence type="ECO:0000256" key="10">
    <source>
        <dbReference type="ARBA" id="ARBA00022786"/>
    </source>
</evidence>
<evidence type="ECO:0000256" key="16">
    <source>
        <dbReference type="SAM" id="Phobius"/>
    </source>
</evidence>
<comment type="catalytic activity">
    <reaction evidence="1">
        <text>S-ubiquitinyl-[E2 ubiquitin-conjugating enzyme]-L-cysteine + [acceptor protein]-L-lysine = [E2 ubiquitin-conjugating enzyme]-L-cysteine + N(6)-ubiquitinyl-[acceptor protein]-L-lysine.</text>
        <dbReference type="EC" id="2.3.2.27"/>
    </reaction>
</comment>
<keyword evidence="7" id="KW-0479">Metal-binding</keyword>
<dbReference type="CDD" id="cd16461">
    <property type="entry name" value="RING-H2_EL5-like"/>
    <property type="match status" value="1"/>
</dbReference>
<accession>A0AAD4SB31</accession>
<comment type="pathway">
    <text evidence="3">Protein modification; protein ubiquitination.</text>
</comment>
<dbReference type="InterPro" id="IPR013083">
    <property type="entry name" value="Znf_RING/FYVE/PHD"/>
</dbReference>
<evidence type="ECO:0000256" key="9">
    <source>
        <dbReference type="ARBA" id="ARBA00022771"/>
    </source>
</evidence>
<dbReference type="InterPro" id="IPR025287">
    <property type="entry name" value="WAK_GUB"/>
</dbReference>
<keyword evidence="20" id="KW-1185">Reference proteome</keyword>
<comment type="caution">
    <text evidence="19">The sequence shown here is derived from an EMBL/GenBank/DDBJ whole genome shotgun (WGS) entry which is preliminary data.</text>
</comment>
<comment type="similarity">
    <text evidence="14">Belongs to the RING-type zinc finger family. ATL subfamily.</text>
</comment>
<dbReference type="InterPro" id="IPR001841">
    <property type="entry name" value="Znf_RING"/>
</dbReference>
<evidence type="ECO:0000313" key="20">
    <source>
        <dbReference type="Proteomes" id="UP001202328"/>
    </source>
</evidence>
<evidence type="ECO:0000256" key="12">
    <source>
        <dbReference type="ARBA" id="ARBA00022989"/>
    </source>
</evidence>
<evidence type="ECO:0000256" key="3">
    <source>
        <dbReference type="ARBA" id="ARBA00004906"/>
    </source>
</evidence>
<dbReference type="Proteomes" id="UP001202328">
    <property type="component" value="Unassembled WGS sequence"/>
</dbReference>
<evidence type="ECO:0000256" key="11">
    <source>
        <dbReference type="ARBA" id="ARBA00022833"/>
    </source>
</evidence>
<dbReference type="InterPro" id="IPR046948">
    <property type="entry name" value="ATL20-22-like"/>
</dbReference>
<evidence type="ECO:0000256" key="7">
    <source>
        <dbReference type="ARBA" id="ARBA00022723"/>
    </source>
</evidence>
<dbReference type="GO" id="GO:0030247">
    <property type="term" value="F:polysaccharide binding"/>
    <property type="evidence" value="ECO:0007669"/>
    <property type="project" value="InterPro"/>
</dbReference>
<dbReference type="PANTHER" id="PTHR46279:SF9">
    <property type="entry name" value="OS01G0116300 PROTEIN"/>
    <property type="match status" value="1"/>
</dbReference>
<dbReference type="PANTHER" id="PTHR46279">
    <property type="entry name" value="RING/U-BOX SUPERFAMILY PROTEIN"/>
    <property type="match status" value="1"/>
</dbReference>
<comment type="subcellular location">
    <subcellularLocation>
        <location evidence="2">Membrane</location>
        <topology evidence="2">Single-pass membrane protein</topology>
    </subcellularLocation>
</comment>
<dbReference type="SUPFAM" id="SSF57850">
    <property type="entry name" value="RING/U-box"/>
    <property type="match status" value="1"/>
</dbReference>
<evidence type="ECO:0000256" key="5">
    <source>
        <dbReference type="ARBA" id="ARBA00022679"/>
    </source>
</evidence>
<dbReference type="EMBL" id="JAJJMB010012121">
    <property type="protein sequence ID" value="KAI3886800.1"/>
    <property type="molecule type" value="Genomic_DNA"/>
</dbReference>
<dbReference type="Pfam" id="PF13639">
    <property type="entry name" value="zf-RING_2"/>
    <property type="match status" value="1"/>
</dbReference>
<evidence type="ECO:0000256" key="17">
    <source>
        <dbReference type="SAM" id="SignalP"/>
    </source>
</evidence>
<dbReference type="Pfam" id="PF13947">
    <property type="entry name" value="GUB_WAK_bind"/>
    <property type="match status" value="1"/>
</dbReference>